<dbReference type="InterPro" id="IPR036397">
    <property type="entry name" value="RNaseH_sf"/>
</dbReference>
<keyword evidence="2" id="KW-0378">Hydrolase</keyword>
<dbReference type="SUPFAM" id="SSF53098">
    <property type="entry name" value="Ribonuclease H-like"/>
    <property type="match status" value="1"/>
</dbReference>
<dbReference type="STRING" id="1801766.A2997_01435"/>
<dbReference type="Pfam" id="PF00929">
    <property type="entry name" value="RNase_T"/>
    <property type="match status" value="1"/>
</dbReference>
<dbReference type="Pfam" id="PF20600">
    <property type="entry name" value="ExoX-like_C"/>
    <property type="match status" value="1"/>
</dbReference>
<evidence type="ECO:0000256" key="3">
    <source>
        <dbReference type="ARBA" id="ARBA00022839"/>
    </source>
</evidence>
<keyword evidence="3" id="KW-0269">Exonuclease</keyword>
<dbReference type="InterPro" id="IPR046768">
    <property type="entry name" value="ExoX-like_C"/>
</dbReference>
<feature type="domain" description="Exonuclease" evidence="4">
    <location>
        <begin position="10"/>
        <end position="179"/>
    </location>
</feature>
<proteinExistence type="predicted"/>
<protein>
    <recommendedName>
        <fullName evidence="4">Exonuclease domain-containing protein</fullName>
    </recommendedName>
</protein>
<evidence type="ECO:0000313" key="5">
    <source>
        <dbReference type="EMBL" id="OGI83374.1"/>
    </source>
</evidence>
<dbReference type="SMART" id="SM00479">
    <property type="entry name" value="EXOIII"/>
    <property type="match status" value="1"/>
</dbReference>
<comment type="caution">
    <text evidence="5">The sequence shown here is derived from an EMBL/GenBank/DDBJ whole genome shotgun (WGS) entry which is preliminary data.</text>
</comment>
<name>A0A1F6WNG9_9BACT</name>
<dbReference type="Gene3D" id="3.30.420.10">
    <property type="entry name" value="Ribonuclease H-like superfamily/Ribonuclease H"/>
    <property type="match status" value="1"/>
</dbReference>
<dbReference type="AlphaFoldDB" id="A0A1F6WNG9"/>
<dbReference type="GO" id="GO:0008408">
    <property type="term" value="F:3'-5' exonuclease activity"/>
    <property type="evidence" value="ECO:0007669"/>
    <property type="project" value="TreeGrafter"/>
</dbReference>
<dbReference type="Proteomes" id="UP000179448">
    <property type="component" value="Unassembled WGS sequence"/>
</dbReference>
<dbReference type="GO" id="GO:0003676">
    <property type="term" value="F:nucleic acid binding"/>
    <property type="evidence" value="ECO:0007669"/>
    <property type="project" value="InterPro"/>
</dbReference>
<dbReference type="PANTHER" id="PTHR30231:SF4">
    <property type="entry name" value="PROTEIN NEN2"/>
    <property type="match status" value="1"/>
</dbReference>
<dbReference type="EMBL" id="MFUQ01000018">
    <property type="protein sequence ID" value="OGI83374.1"/>
    <property type="molecule type" value="Genomic_DNA"/>
</dbReference>
<sequence length="282" mass="32293">MIPYLYMKYTLVFLDTETTGKENTDRLCQLAYKKLDEPMESLFNHFYKPPVPISIGSMAVHHITSEMVADKPLFIESPEYETTKHLLEEENTVVICHNAQFDVAILKRENIRPANSIDTLRLVRFLDPDMIMEKHNLQYLRYLLELDKDTSEKIEAHDAKGDVIILELLFKRLLKKMRGLPIANSNVGLPLTNSNVGLPLTPSKGGGIDISDEAIIEEMMRISKEPMLIGKFAFGKHNGKRVADVAVEDPGYLQWLLTQKRQSENPDSEADWIHTLEHFLKT</sequence>
<organism evidence="5 6">
    <name type="scientific">Candidatus Nomurabacteria bacterium RIFCSPLOWO2_01_FULL_36_10b</name>
    <dbReference type="NCBI Taxonomy" id="1801766"/>
    <lineage>
        <taxon>Bacteria</taxon>
        <taxon>Candidatus Nomuraibacteriota</taxon>
    </lineage>
</organism>
<gene>
    <name evidence="5" type="ORF">A2997_01435</name>
</gene>
<dbReference type="CDD" id="cd06127">
    <property type="entry name" value="DEDDh"/>
    <property type="match status" value="1"/>
</dbReference>
<reference evidence="5 6" key="1">
    <citation type="journal article" date="2016" name="Nat. Commun.">
        <title>Thousands of microbial genomes shed light on interconnected biogeochemical processes in an aquifer system.</title>
        <authorList>
            <person name="Anantharaman K."/>
            <person name="Brown C.T."/>
            <person name="Hug L.A."/>
            <person name="Sharon I."/>
            <person name="Castelle C.J."/>
            <person name="Probst A.J."/>
            <person name="Thomas B.C."/>
            <person name="Singh A."/>
            <person name="Wilkins M.J."/>
            <person name="Karaoz U."/>
            <person name="Brodie E.L."/>
            <person name="Williams K.H."/>
            <person name="Hubbard S.S."/>
            <person name="Banfield J.F."/>
        </authorList>
    </citation>
    <scope>NUCLEOTIDE SEQUENCE [LARGE SCALE GENOMIC DNA]</scope>
</reference>
<dbReference type="PANTHER" id="PTHR30231">
    <property type="entry name" value="DNA POLYMERASE III SUBUNIT EPSILON"/>
    <property type="match status" value="1"/>
</dbReference>
<keyword evidence="1" id="KW-0540">Nuclease</keyword>
<evidence type="ECO:0000256" key="1">
    <source>
        <dbReference type="ARBA" id="ARBA00022722"/>
    </source>
</evidence>
<accession>A0A1F6WNG9</accession>
<evidence type="ECO:0000256" key="2">
    <source>
        <dbReference type="ARBA" id="ARBA00022801"/>
    </source>
</evidence>
<dbReference type="InterPro" id="IPR012337">
    <property type="entry name" value="RNaseH-like_sf"/>
</dbReference>
<dbReference type="InterPro" id="IPR013520">
    <property type="entry name" value="Ribonucl_H"/>
</dbReference>
<evidence type="ECO:0000259" key="4">
    <source>
        <dbReference type="SMART" id="SM00479"/>
    </source>
</evidence>
<evidence type="ECO:0000313" key="6">
    <source>
        <dbReference type="Proteomes" id="UP000179448"/>
    </source>
</evidence>